<feature type="domain" description="GCVT N-terminal" evidence="1">
    <location>
        <begin position="13"/>
        <end position="140"/>
    </location>
</feature>
<dbReference type="InterPro" id="IPR045179">
    <property type="entry name" value="YgfZ/GcvT"/>
</dbReference>
<dbReference type="PANTHER" id="PTHR22602:SF0">
    <property type="entry name" value="TRANSFERASE CAF17, MITOCHONDRIAL-RELATED"/>
    <property type="match status" value="1"/>
</dbReference>
<dbReference type="EMBL" id="UINC01219104">
    <property type="protein sequence ID" value="SVE46424.1"/>
    <property type="molecule type" value="Genomic_DNA"/>
</dbReference>
<reference evidence="2" key="1">
    <citation type="submission" date="2018-05" db="EMBL/GenBank/DDBJ databases">
        <authorList>
            <person name="Lanie J.A."/>
            <person name="Ng W.-L."/>
            <person name="Kazmierczak K.M."/>
            <person name="Andrzejewski T.M."/>
            <person name="Davidsen T.M."/>
            <person name="Wayne K.J."/>
            <person name="Tettelin H."/>
            <person name="Glass J.I."/>
            <person name="Rusch D."/>
            <person name="Podicherti R."/>
            <person name="Tsui H.-C.T."/>
            <person name="Winkler M.E."/>
        </authorList>
    </citation>
    <scope>NUCLEOTIDE SEQUENCE</scope>
</reference>
<protein>
    <recommendedName>
        <fullName evidence="1">GCVT N-terminal domain-containing protein</fullName>
    </recommendedName>
</protein>
<proteinExistence type="predicted"/>
<dbReference type="SUPFAM" id="SSF103025">
    <property type="entry name" value="Folate-binding domain"/>
    <property type="match status" value="1"/>
</dbReference>
<dbReference type="AlphaFoldDB" id="A0A383DQ30"/>
<name>A0A383DQ30_9ZZZZ</name>
<dbReference type="InterPro" id="IPR006222">
    <property type="entry name" value="GCVT_N"/>
</dbReference>
<gene>
    <name evidence="2" type="ORF">METZ01_LOCUS499278</name>
</gene>
<evidence type="ECO:0000313" key="2">
    <source>
        <dbReference type="EMBL" id="SVE46424.1"/>
    </source>
</evidence>
<dbReference type="GO" id="GO:0016226">
    <property type="term" value="P:iron-sulfur cluster assembly"/>
    <property type="evidence" value="ECO:0007669"/>
    <property type="project" value="TreeGrafter"/>
</dbReference>
<dbReference type="Gene3D" id="3.30.1360.120">
    <property type="entry name" value="Probable tRNA modification gtpase trme, domain 1"/>
    <property type="match status" value="1"/>
</dbReference>
<feature type="non-terminal residue" evidence="2">
    <location>
        <position position="146"/>
    </location>
</feature>
<dbReference type="InterPro" id="IPR027266">
    <property type="entry name" value="TrmE/GcvT-like"/>
</dbReference>
<organism evidence="2">
    <name type="scientific">marine metagenome</name>
    <dbReference type="NCBI Taxonomy" id="408172"/>
    <lineage>
        <taxon>unclassified sequences</taxon>
        <taxon>metagenomes</taxon>
        <taxon>ecological metagenomes</taxon>
    </lineage>
</organism>
<accession>A0A383DQ30</accession>
<dbReference type="PANTHER" id="PTHR22602">
    <property type="entry name" value="TRANSFERASE CAF17, MITOCHONDRIAL-RELATED"/>
    <property type="match status" value="1"/>
</dbReference>
<sequence length="146" mass="15902">MSLDIPRVGAAIAHVEDEFTALTETAGLLDLSSRSRLCLLGEDRIKFLHGQVTNDINALAENTGCYAALVNAKGKMESDLFAYRLAEEILLDFEPRLIDAVKARLEKFIITEDVEVADVAPHFGLLSVQGPKAAELLASLKLPKPK</sequence>
<dbReference type="Pfam" id="PF01571">
    <property type="entry name" value="GCV_T"/>
    <property type="match status" value="1"/>
</dbReference>
<evidence type="ECO:0000259" key="1">
    <source>
        <dbReference type="Pfam" id="PF01571"/>
    </source>
</evidence>